<evidence type="ECO:0000313" key="10">
    <source>
        <dbReference type="EMBL" id="MBA6096182.1"/>
    </source>
</evidence>
<comment type="caution">
    <text evidence="10">The sequence shown here is derived from an EMBL/GenBank/DDBJ whole genome shotgun (WGS) entry which is preliminary data.</text>
</comment>
<evidence type="ECO:0000259" key="9">
    <source>
        <dbReference type="Pfam" id="PF21724"/>
    </source>
</evidence>
<evidence type="ECO:0000256" key="4">
    <source>
        <dbReference type="ARBA" id="ARBA00022679"/>
    </source>
</evidence>
<proteinExistence type="inferred from homology"/>
<feature type="domain" description="NAD(+)--protein-arginine ADP-ribosyltransferase Tre1-like N-terminal" evidence="9">
    <location>
        <begin position="65"/>
        <end position="271"/>
    </location>
</feature>
<keyword evidence="5" id="KW-0548">Nucleotidyltransferase</keyword>
<feature type="transmembrane region" description="Helical" evidence="8">
    <location>
        <begin position="106"/>
        <end position="128"/>
    </location>
</feature>
<dbReference type="Pfam" id="PF01129">
    <property type="entry name" value="ART"/>
    <property type="match status" value="1"/>
</dbReference>
<dbReference type="PROSITE" id="PS51996">
    <property type="entry name" value="TR_MART"/>
    <property type="match status" value="1"/>
</dbReference>
<comment type="catalytic activity">
    <reaction evidence="6">
        <text>L-arginyl-[protein] + NAD(+) = N(omega)-(ADP-D-ribosyl)-L-arginyl-[protein] + nicotinamide + H(+)</text>
        <dbReference type="Rhea" id="RHEA:19149"/>
        <dbReference type="Rhea" id="RHEA-COMP:10532"/>
        <dbReference type="Rhea" id="RHEA-COMP:15087"/>
        <dbReference type="ChEBI" id="CHEBI:15378"/>
        <dbReference type="ChEBI" id="CHEBI:17154"/>
        <dbReference type="ChEBI" id="CHEBI:29965"/>
        <dbReference type="ChEBI" id="CHEBI:57540"/>
        <dbReference type="ChEBI" id="CHEBI:142554"/>
        <dbReference type="EC" id="2.4.2.31"/>
    </reaction>
</comment>
<dbReference type="Proteomes" id="UP000545074">
    <property type="component" value="Unassembled WGS sequence"/>
</dbReference>
<dbReference type="Gene3D" id="3.90.176.10">
    <property type="entry name" value="Toxin ADP-ribosyltransferase, Chain A, domain 1"/>
    <property type="match status" value="1"/>
</dbReference>
<accession>A0A7W2KCW2</accession>
<keyword evidence="3" id="KW-0328">Glycosyltransferase</keyword>
<feature type="compositionally biased region" description="Basic and acidic residues" evidence="7">
    <location>
        <begin position="278"/>
        <end position="301"/>
    </location>
</feature>
<evidence type="ECO:0000313" key="11">
    <source>
        <dbReference type="Proteomes" id="UP000545074"/>
    </source>
</evidence>
<keyword evidence="8" id="KW-0472">Membrane</keyword>
<keyword evidence="4" id="KW-0808">Transferase</keyword>
<dbReference type="Pfam" id="PF21724">
    <property type="entry name" value="DUF6861"/>
    <property type="match status" value="1"/>
</dbReference>
<dbReference type="AlphaFoldDB" id="A0A7W2KCW2"/>
<dbReference type="InterPro" id="IPR000768">
    <property type="entry name" value="ART"/>
</dbReference>
<organism evidence="10 11">
    <name type="scientific">Pseudomonas juntendi</name>
    <dbReference type="NCBI Taxonomy" id="2666183"/>
    <lineage>
        <taxon>Bacteria</taxon>
        <taxon>Pseudomonadati</taxon>
        <taxon>Pseudomonadota</taxon>
        <taxon>Gammaproteobacteria</taxon>
        <taxon>Pseudomonadales</taxon>
        <taxon>Pseudomonadaceae</taxon>
        <taxon>Pseudomonas</taxon>
    </lineage>
</organism>
<dbReference type="GO" id="GO:0106274">
    <property type="term" value="F:NAD+-protein-arginine ADP-ribosyltransferase activity"/>
    <property type="evidence" value="ECO:0007669"/>
    <property type="project" value="UniProtKB-EC"/>
</dbReference>
<feature type="transmembrane region" description="Helical" evidence="8">
    <location>
        <begin position="134"/>
        <end position="157"/>
    </location>
</feature>
<keyword evidence="8" id="KW-0812">Transmembrane</keyword>
<dbReference type="SUPFAM" id="SSF56399">
    <property type="entry name" value="ADP-ribosylation"/>
    <property type="match status" value="1"/>
</dbReference>
<dbReference type="GO" id="GO:0016779">
    <property type="term" value="F:nucleotidyltransferase activity"/>
    <property type="evidence" value="ECO:0007669"/>
    <property type="project" value="UniProtKB-KW"/>
</dbReference>
<gene>
    <name evidence="10" type="ORF">H4C80_03360</name>
</gene>
<feature type="region of interest" description="Disordered" evidence="7">
    <location>
        <begin position="278"/>
        <end position="311"/>
    </location>
</feature>
<evidence type="ECO:0000256" key="5">
    <source>
        <dbReference type="ARBA" id="ARBA00022695"/>
    </source>
</evidence>
<reference evidence="10 11" key="1">
    <citation type="submission" date="2020-07" db="EMBL/GenBank/DDBJ databases">
        <title>Diversity of carbapenemase encoding genes among Pseudomonas putida group clinical isolates in a tertiary Brazilian hospital.</title>
        <authorList>
            <person name="Alberto-Lei F."/>
            <person name="Nodari C.S."/>
            <person name="Streling A.P."/>
            <person name="Paulino J.T."/>
            <person name="Bessa-Neto F.O."/>
            <person name="Cayo R."/>
            <person name="Gales A.C."/>
        </authorList>
    </citation>
    <scope>NUCLEOTIDE SEQUENCE [LARGE SCALE GENOMIC DNA]</scope>
    <source>
        <strain evidence="10 11">12815</strain>
    </source>
</reference>
<protein>
    <recommendedName>
        <fullName evidence="2">NAD(+)--protein-arginine ADP-ribosyltransferase</fullName>
        <ecNumber evidence="2">2.4.2.31</ecNumber>
    </recommendedName>
</protein>
<keyword evidence="8" id="KW-1133">Transmembrane helix</keyword>
<dbReference type="RefSeq" id="WP_182388860.1">
    <property type="nucleotide sequence ID" value="NZ_JACGCX010000002.1"/>
</dbReference>
<evidence type="ECO:0000256" key="3">
    <source>
        <dbReference type="ARBA" id="ARBA00022676"/>
    </source>
</evidence>
<evidence type="ECO:0000256" key="8">
    <source>
        <dbReference type="SAM" id="Phobius"/>
    </source>
</evidence>
<name>A0A7W2KCW2_9PSED</name>
<evidence type="ECO:0000256" key="6">
    <source>
        <dbReference type="ARBA" id="ARBA00047597"/>
    </source>
</evidence>
<dbReference type="EMBL" id="JACGCX010000002">
    <property type="protein sequence ID" value="MBA6096182.1"/>
    <property type="molecule type" value="Genomic_DNA"/>
</dbReference>
<dbReference type="InterPro" id="IPR049195">
    <property type="entry name" value="Tre1-like_N"/>
</dbReference>
<evidence type="ECO:0000256" key="7">
    <source>
        <dbReference type="SAM" id="MobiDB-lite"/>
    </source>
</evidence>
<evidence type="ECO:0000256" key="1">
    <source>
        <dbReference type="ARBA" id="ARBA00009558"/>
    </source>
</evidence>
<dbReference type="EC" id="2.4.2.31" evidence="2"/>
<evidence type="ECO:0000256" key="2">
    <source>
        <dbReference type="ARBA" id="ARBA00012031"/>
    </source>
</evidence>
<sequence length="495" mass="52694">MDLLANVPSWSDIERNLDQKFSAANQSIRHGLQSAHDSWDGFSRRVSYGASQAYGYMGGHRIDNVQQALAMSYPIFQEDLKRKWASIGIEQILPVLLQLVKEVSMILGGSIAVGSAAGGAIGALAFGFGAAPGAVAGAGIGLEVGNLILLALGLSAIAEYFIKGLPACLSTLQEGIATAWNAEEGVKPAGLDPTGGSAAVIQERTERAARQLARGQEQLVLLLLVGIVTYLLRGQMKAGIMGSMENIASRSAKLQADIANKQFGAWLAKNEAKLLAHPDLQVKDPTPLKKPELPEPVRRPEPAPAAKPVAKPPVMSLRDAVGNQTADRWISTGRRIADFTDPKRSALLTDDQIGALHGYTTNEGYQWINPALRGQTPFSPQMEAFVAHANDGLAKLPSYALGDTFRGTTLPSDVLSRMQVGLPTSDAAFMSTSAGSALAFNGNVKMTVQGITGRDISFLSGHREAEVLFAPGTRFDVVDRVDNGAFTQFILKEIP</sequence>
<comment type="similarity">
    <text evidence="1">Belongs to the Arg-specific ADP-ribosyltransferase family.</text>
</comment>